<dbReference type="Proteomes" id="UP001221898">
    <property type="component" value="Unassembled WGS sequence"/>
</dbReference>
<dbReference type="AlphaFoldDB" id="A0AAD7TAF8"/>
<organism evidence="1 2">
    <name type="scientific">Aldrovandia affinis</name>
    <dbReference type="NCBI Taxonomy" id="143900"/>
    <lineage>
        <taxon>Eukaryota</taxon>
        <taxon>Metazoa</taxon>
        <taxon>Chordata</taxon>
        <taxon>Craniata</taxon>
        <taxon>Vertebrata</taxon>
        <taxon>Euteleostomi</taxon>
        <taxon>Actinopterygii</taxon>
        <taxon>Neopterygii</taxon>
        <taxon>Teleostei</taxon>
        <taxon>Notacanthiformes</taxon>
        <taxon>Halosauridae</taxon>
        <taxon>Aldrovandia</taxon>
    </lineage>
</organism>
<proteinExistence type="predicted"/>
<protein>
    <submittedName>
        <fullName evidence="1">Uncharacterized protein</fullName>
    </submittedName>
</protein>
<dbReference type="EMBL" id="JAINUG010000006">
    <property type="protein sequence ID" value="KAJ8416556.1"/>
    <property type="molecule type" value="Genomic_DNA"/>
</dbReference>
<evidence type="ECO:0000313" key="2">
    <source>
        <dbReference type="Proteomes" id="UP001221898"/>
    </source>
</evidence>
<comment type="caution">
    <text evidence="1">The sequence shown here is derived from an EMBL/GenBank/DDBJ whole genome shotgun (WGS) entry which is preliminary data.</text>
</comment>
<reference evidence="1" key="1">
    <citation type="journal article" date="2023" name="Science">
        <title>Genome structures resolve the early diversification of teleost fishes.</title>
        <authorList>
            <person name="Parey E."/>
            <person name="Louis A."/>
            <person name="Montfort J."/>
            <person name="Bouchez O."/>
            <person name="Roques C."/>
            <person name="Iampietro C."/>
            <person name="Lluch J."/>
            <person name="Castinel A."/>
            <person name="Donnadieu C."/>
            <person name="Desvignes T."/>
            <person name="Floi Bucao C."/>
            <person name="Jouanno E."/>
            <person name="Wen M."/>
            <person name="Mejri S."/>
            <person name="Dirks R."/>
            <person name="Jansen H."/>
            <person name="Henkel C."/>
            <person name="Chen W.J."/>
            <person name="Zahm M."/>
            <person name="Cabau C."/>
            <person name="Klopp C."/>
            <person name="Thompson A.W."/>
            <person name="Robinson-Rechavi M."/>
            <person name="Braasch I."/>
            <person name="Lecointre G."/>
            <person name="Bobe J."/>
            <person name="Postlethwait J.H."/>
            <person name="Berthelot C."/>
            <person name="Roest Crollius H."/>
            <person name="Guiguen Y."/>
        </authorList>
    </citation>
    <scope>NUCLEOTIDE SEQUENCE</scope>
    <source>
        <strain evidence="1">NC1722</strain>
    </source>
</reference>
<accession>A0AAD7TAF8</accession>
<gene>
    <name evidence="1" type="ORF">AAFF_G00358440</name>
</gene>
<evidence type="ECO:0000313" key="1">
    <source>
        <dbReference type="EMBL" id="KAJ8416556.1"/>
    </source>
</evidence>
<sequence>MQKLIDQSQDVFSQLPSRMQLIRYYTYTVPGMRVNIRPYHIPEAHHEAIQSEVRVGCLQQPPLQCRLGYLA</sequence>
<keyword evidence="2" id="KW-1185">Reference proteome</keyword>
<name>A0AAD7TAF8_9TELE</name>